<evidence type="ECO:0000256" key="1">
    <source>
        <dbReference type="SAM" id="Phobius"/>
    </source>
</evidence>
<sequence>MPFTFSHPAIVLPGYYFPKKWRSLTGLIVGSVTPDFEMFLRMEAKNAFSHSWHSIFWFNLPLAIVLAFLFHLAVRNPLIDHLPAFLRQRLLPFKSFDWSGYFKRHYGIIVLSIIVGAASHIFWDSFTHAYGIFIRWFPALAQKVSVGNFTMPLFSFLQFAFSALGALIILYAILKLPRQKDFQQNINGFKYWSWVAVITISLTALRLASGLDVSYYPNIIVVIISAGLLGLMISPLLLNNQNSQ</sequence>
<evidence type="ECO:0000313" key="2">
    <source>
        <dbReference type="EMBL" id="MFD2065657.1"/>
    </source>
</evidence>
<keyword evidence="1" id="KW-0472">Membrane</keyword>
<proteinExistence type="predicted"/>
<keyword evidence="3" id="KW-1185">Reference proteome</keyword>
<dbReference type="RefSeq" id="WP_229961963.1">
    <property type="nucleotide sequence ID" value="NZ_JAJJWI010000017.1"/>
</dbReference>
<feature type="transmembrane region" description="Helical" evidence="1">
    <location>
        <begin position="215"/>
        <end position="238"/>
    </location>
</feature>
<feature type="transmembrane region" description="Helical" evidence="1">
    <location>
        <begin position="156"/>
        <end position="177"/>
    </location>
</feature>
<keyword evidence="1" id="KW-0812">Transmembrane</keyword>
<dbReference type="EMBL" id="JBHUHV010000004">
    <property type="protein sequence ID" value="MFD2065657.1"/>
    <property type="molecule type" value="Genomic_DNA"/>
</dbReference>
<dbReference type="InterPro" id="IPR036259">
    <property type="entry name" value="MFS_trans_sf"/>
</dbReference>
<reference evidence="3" key="1">
    <citation type="journal article" date="2019" name="Int. J. Syst. Evol. Microbiol.">
        <title>The Global Catalogue of Microorganisms (GCM) 10K type strain sequencing project: providing services to taxonomists for standard genome sequencing and annotation.</title>
        <authorList>
            <consortium name="The Broad Institute Genomics Platform"/>
            <consortium name="The Broad Institute Genome Sequencing Center for Infectious Disease"/>
            <person name="Wu L."/>
            <person name="Ma J."/>
        </authorList>
    </citation>
    <scope>NUCLEOTIDE SEQUENCE [LARGE SCALE GENOMIC DNA]</scope>
    <source>
        <strain evidence="3">JCM 16545</strain>
    </source>
</reference>
<dbReference type="Pfam" id="PF13803">
    <property type="entry name" value="DUF4184"/>
    <property type="match status" value="1"/>
</dbReference>
<protein>
    <submittedName>
        <fullName evidence="2">DUF4184 family protein</fullName>
    </submittedName>
</protein>
<name>A0ABW4WSB4_9BACT</name>
<feature type="transmembrane region" description="Helical" evidence="1">
    <location>
        <begin position="106"/>
        <end position="123"/>
    </location>
</feature>
<feature type="transmembrane region" description="Helical" evidence="1">
    <location>
        <begin position="55"/>
        <end position="74"/>
    </location>
</feature>
<evidence type="ECO:0000313" key="3">
    <source>
        <dbReference type="Proteomes" id="UP001597369"/>
    </source>
</evidence>
<keyword evidence="1" id="KW-1133">Transmembrane helix</keyword>
<feature type="transmembrane region" description="Helical" evidence="1">
    <location>
        <begin position="189"/>
        <end position="209"/>
    </location>
</feature>
<gene>
    <name evidence="2" type="ORF">ACFSKU_02080</name>
</gene>
<accession>A0ABW4WSB4</accession>
<organism evidence="2 3">
    <name type="scientific">Pontibacter silvestris</name>
    <dbReference type="NCBI Taxonomy" id="2305183"/>
    <lineage>
        <taxon>Bacteria</taxon>
        <taxon>Pseudomonadati</taxon>
        <taxon>Bacteroidota</taxon>
        <taxon>Cytophagia</taxon>
        <taxon>Cytophagales</taxon>
        <taxon>Hymenobacteraceae</taxon>
        <taxon>Pontibacter</taxon>
    </lineage>
</organism>
<dbReference type="InterPro" id="IPR025238">
    <property type="entry name" value="DUF4184"/>
</dbReference>
<dbReference type="Proteomes" id="UP001597369">
    <property type="component" value="Unassembled WGS sequence"/>
</dbReference>
<comment type="caution">
    <text evidence="2">The sequence shown here is derived from an EMBL/GenBank/DDBJ whole genome shotgun (WGS) entry which is preliminary data.</text>
</comment>
<dbReference type="SUPFAM" id="SSF103473">
    <property type="entry name" value="MFS general substrate transporter"/>
    <property type="match status" value="1"/>
</dbReference>